<comment type="similarity">
    <text evidence="6">Belongs to the precorrin methyltransferase family.</text>
</comment>
<dbReference type="Proteomes" id="UP000198508">
    <property type="component" value="Unassembled WGS sequence"/>
</dbReference>
<dbReference type="InterPro" id="IPR014776">
    <property type="entry name" value="4pyrrole_Mease_sub2"/>
</dbReference>
<evidence type="ECO:0000256" key="2">
    <source>
        <dbReference type="ARBA" id="ARBA00022603"/>
    </source>
</evidence>
<keyword evidence="2 6" id="KW-0489">Methyltransferase</keyword>
<dbReference type="STRING" id="460384.SAMN05216313_103192"/>
<dbReference type="GO" id="GO:0004851">
    <property type="term" value="F:uroporphyrin-III C-methyltransferase activity"/>
    <property type="evidence" value="ECO:0007669"/>
    <property type="project" value="UniProtKB-EC"/>
</dbReference>
<dbReference type="Gene3D" id="3.40.1010.10">
    <property type="entry name" value="Cobalt-precorrin-4 Transmethylase, Domain 1"/>
    <property type="match status" value="1"/>
</dbReference>
<dbReference type="PROSITE" id="PS00840">
    <property type="entry name" value="SUMT_2"/>
    <property type="match status" value="1"/>
</dbReference>
<protein>
    <recommendedName>
        <fullName evidence="1">uroporphyrinogen-III C-methyltransferase</fullName>
        <ecNumber evidence="1">2.1.1.107</ecNumber>
    </recommendedName>
</protein>
<dbReference type="InterPro" id="IPR000878">
    <property type="entry name" value="4pyrrol_Mease"/>
</dbReference>
<evidence type="ECO:0000259" key="7">
    <source>
        <dbReference type="Pfam" id="PF00590"/>
    </source>
</evidence>
<dbReference type="EMBL" id="FOIM01000003">
    <property type="protein sequence ID" value="SET23785.1"/>
    <property type="molecule type" value="Genomic_DNA"/>
</dbReference>
<dbReference type="EC" id="2.1.1.107" evidence="1"/>
<dbReference type="Pfam" id="PF02602">
    <property type="entry name" value="HEM4"/>
    <property type="match status" value="1"/>
</dbReference>
<dbReference type="InterPro" id="IPR003043">
    <property type="entry name" value="Uropor_MeTrfase_CS"/>
</dbReference>
<feature type="domain" description="Tetrapyrrole biosynthesis uroporphyrinogen III synthase" evidence="8">
    <location>
        <begin position="267"/>
        <end position="504"/>
    </location>
</feature>
<dbReference type="InterPro" id="IPR014777">
    <property type="entry name" value="4pyrrole_Mease_sub1"/>
</dbReference>
<dbReference type="SUPFAM" id="SSF53790">
    <property type="entry name" value="Tetrapyrrole methylase"/>
    <property type="match status" value="1"/>
</dbReference>
<dbReference type="InterPro" id="IPR035996">
    <property type="entry name" value="4pyrrol_Methylase_sf"/>
</dbReference>
<dbReference type="InterPro" id="IPR003754">
    <property type="entry name" value="4pyrrol_synth_uPrphyn_synth"/>
</dbReference>
<keyword evidence="4" id="KW-0949">S-adenosyl-L-methionine</keyword>
<dbReference type="PROSITE" id="PS00839">
    <property type="entry name" value="SUMT_1"/>
    <property type="match status" value="1"/>
</dbReference>
<dbReference type="InterPro" id="IPR050161">
    <property type="entry name" value="Siro_Cobalamin_biosynth"/>
</dbReference>
<evidence type="ECO:0000256" key="4">
    <source>
        <dbReference type="ARBA" id="ARBA00022691"/>
    </source>
</evidence>
<evidence type="ECO:0000256" key="5">
    <source>
        <dbReference type="ARBA" id="ARBA00023244"/>
    </source>
</evidence>
<dbReference type="GO" id="GO:0004852">
    <property type="term" value="F:uroporphyrinogen-III synthase activity"/>
    <property type="evidence" value="ECO:0007669"/>
    <property type="project" value="InterPro"/>
</dbReference>
<sequence>MRNGMVVLVGAGPGDPGLITVKGLSCLKACDAVVYDSLSSEQLLAAARPDCRKVYVGKRAGRHSMKQEEINRLLVELGREGLYVVRLKGGDPFVFGRGGEEALALAAEGIPYKIIPGVTSAVAVPECAGIPVTHRSLSRSFHVITGHTKGEEGGLPAEFGQVAALPGTLVFLMGLNSLPAIVEGLVKAGRPESLPAAVIENGTLENARTVRGCLGDIQGKVLEAGLHTPAIIVAGEAAALDLSCKSGLPLGGVRVGITGTASFRERLGTLLDSLGAKVECAGAMEVNSHADSPEMEAAYGRLSRYEVIVFTSANGVRLFFGGLLKSGRDFRALGQVKFAVVGPGTAGELLKYGFRADYMPQVYRTRELAELLAQVCQTEGGGAALTAREGTSPRILIPRSRGGSPELTEILSRAGVAFDDIVLYDVTGGLPVQDAAGPQTGCDYITFASASGVEAYFEQMGGEAMERLAGIRTVCIGDVTAGALESHGRRVDVLAKEFTVRGMAEAILNDRSEGDERR</sequence>
<dbReference type="CDD" id="cd11642">
    <property type="entry name" value="SUMT"/>
    <property type="match status" value="1"/>
</dbReference>
<evidence type="ECO:0000256" key="3">
    <source>
        <dbReference type="ARBA" id="ARBA00022679"/>
    </source>
</evidence>
<evidence type="ECO:0000259" key="8">
    <source>
        <dbReference type="Pfam" id="PF02602"/>
    </source>
</evidence>
<accession>A0A1I0CVE1</accession>
<evidence type="ECO:0000256" key="1">
    <source>
        <dbReference type="ARBA" id="ARBA00012162"/>
    </source>
</evidence>
<dbReference type="Gene3D" id="3.40.50.10090">
    <property type="match status" value="2"/>
</dbReference>
<keyword evidence="3 6" id="KW-0808">Transferase</keyword>
<name>A0A1I0CVE1_9FIRM</name>
<proteinExistence type="inferred from homology"/>
<dbReference type="CDD" id="cd06578">
    <property type="entry name" value="HemD"/>
    <property type="match status" value="1"/>
</dbReference>
<evidence type="ECO:0000313" key="10">
    <source>
        <dbReference type="Proteomes" id="UP000198508"/>
    </source>
</evidence>
<dbReference type="SUPFAM" id="SSF69618">
    <property type="entry name" value="HemD-like"/>
    <property type="match status" value="1"/>
</dbReference>
<keyword evidence="10" id="KW-1185">Reference proteome</keyword>
<dbReference type="AlphaFoldDB" id="A0A1I0CVE1"/>
<dbReference type="GO" id="GO:0019354">
    <property type="term" value="P:siroheme biosynthetic process"/>
    <property type="evidence" value="ECO:0007669"/>
    <property type="project" value="InterPro"/>
</dbReference>
<reference evidence="10" key="1">
    <citation type="submission" date="2016-10" db="EMBL/GenBank/DDBJ databases">
        <authorList>
            <person name="Varghese N."/>
            <person name="Submissions S."/>
        </authorList>
    </citation>
    <scope>NUCLEOTIDE SEQUENCE [LARGE SCALE GENOMIC DNA]</scope>
    <source>
        <strain evidence="10">NLAE-zl-G277</strain>
    </source>
</reference>
<dbReference type="GO" id="GO:0032259">
    <property type="term" value="P:methylation"/>
    <property type="evidence" value="ECO:0007669"/>
    <property type="project" value="UniProtKB-KW"/>
</dbReference>
<feature type="domain" description="Tetrapyrrole methylase" evidence="7">
    <location>
        <begin position="5"/>
        <end position="217"/>
    </location>
</feature>
<gene>
    <name evidence="9" type="ORF">SAMN05216313_103192</name>
</gene>
<keyword evidence="5" id="KW-0627">Porphyrin biosynthesis</keyword>
<evidence type="ECO:0000313" key="9">
    <source>
        <dbReference type="EMBL" id="SET23785.1"/>
    </source>
</evidence>
<dbReference type="FunFam" id="3.40.1010.10:FF:000001">
    <property type="entry name" value="Siroheme synthase"/>
    <property type="match status" value="1"/>
</dbReference>
<dbReference type="Gene3D" id="3.30.950.10">
    <property type="entry name" value="Methyltransferase, Cobalt-precorrin-4 Transmethylase, Domain 2"/>
    <property type="match status" value="1"/>
</dbReference>
<dbReference type="InterPro" id="IPR006366">
    <property type="entry name" value="CobA/CysG_C"/>
</dbReference>
<dbReference type="InterPro" id="IPR036108">
    <property type="entry name" value="4pyrrol_syn_uPrphyn_synt_sf"/>
</dbReference>
<dbReference type="NCBIfam" id="NF004790">
    <property type="entry name" value="PRK06136.1"/>
    <property type="match status" value="1"/>
</dbReference>
<dbReference type="PANTHER" id="PTHR45790:SF3">
    <property type="entry name" value="S-ADENOSYL-L-METHIONINE-DEPENDENT UROPORPHYRINOGEN III METHYLTRANSFERASE, CHLOROPLASTIC"/>
    <property type="match status" value="1"/>
</dbReference>
<dbReference type="Pfam" id="PF00590">
    <property type="entry name" value="TP_methylase"/>
    <property type="match status" value="1"/>
</dbReference>
<evidence type="ECO:0000256" key="6">
    <source>
        <dbReference type="RuleBase" id="RU003960"/>
    </source>
</evidence>
<dbReference type="PANTHER" id="PTHR45790">
    <property type="entry name" value="SIROHEME SYNTHASE-RELATED"/>
    <property type="match status" value="1"/>
</dbReference>
<organism evidence="9 10">
    <name type="scientific">Enterocloster lavalensis</name>
    <dbReference type="NCBI Taxonomy" id="460384"/>
    <lineage>
        <taxon>Bacteria</taxon>
        <taxon>Bacillati</taxon>
        <taxon>Bacillota</taxon>
        <taxon>Clostridia</taxon>
        <taxon>Lachnospirales</taxon>
        <taxon>Lachnospiraceae</taxon>
        <taxon>Enterocloster</taxon>
    </lineage>
</organism>
<dbReference type="NCBIfam" id="TIGR01469">
    <property type="entry name" value="cobA_cysG_Cterm"/>
    <property type="match status" value="1"/>
</dbReference>